<evidence type="ECO:0000256" key="4">
    <source>
        <dbReference type="ARBA" id="ARBA00022553"/>
    </source>
</evidence>
<evidence type="ECO:0000256" key="2">
    <source>
        <dbReference type="ARBA" id="ARBA00004651"/>
    </source>
</evidence>
<evidence type="ECO:0000256" key="13">
    <source>
        <dbReference type="ARBA" id="ARBA00024531"/>
    </source>
</evidence>
<dbReference type="Proteomes" id="UP000198406">
    <property type="component" value="Unassembled WGS sequence"/>
</dbReference>
<evidence type="ECO:0000256" key="12">
    <source>
        <dbReference type="ARBA" id="ARBA00023136"/>
    </source>
</evidence>
<keyword evidence="5" id="KW-0812">Transmembrane</keyword>
<keyword evidence="7" id="KW-0378">Hydrolase</keyword>
<evidence type="ECO:0000256" key="7">
    <source>
        <dbReference type="ARBA" id="ARBA00022801"/>
    </source>
</evidence>
<dbReference type="EMBL" id="BDSP01000148">
    <property type="protein sequence ID" value="GAX20472.1"/>
    <property type="molecule type" value="Genomic_DNA"/>
</dbReference>
<evidence type="ECO:0000256" key="9">
    <source>
        <dbReference type="ARBA" id="ARBA00022963"/>
    </source>
</evidence>
<keyword evidence="6" id="KW-0479">Metal-binding</keyword>
<comment type="caution">
    <text evidence="18">The sequence shown here is derived from an EMBL/GenBank/DDBJ whole genome shotgun (WGS) entry which is preliminary data.</text>
</comment>
<keyword evidence="10" id="KW-1133">Transmembrane helix</keyword>
<dbReference type="InterPro" id="IPR029058">
    <property type="entry name" value="AB_hydrolase_fold"/>
</dbReference>
<dbReference type="GO" id="GO:0046872">
    <property type="term" value="F:metal ion binding"/>
    <property type="evidence" value="ECO:0007669"/>
    <property type="project" value="UniProtKB-KW"/>
</dbReference>
<feature type="chain" id="PRO_5012622443" description="sn-1-specific diacylglycerol lipase" evidence="16">
    <location>
        <begin position="29"/>
        <end position="656"/>
    </location>
</feature>
<dbReference type="Gene3D" id="3.40.50.1820">
    <property type="entry name" value="alpha/beta hydrolase"/>
    <property type="match status" value="1"/>
</dbReference>
<evidence type="ECO:0000256" key="14">
    <source>
        <dbReference type="ARBA" id="ARBA00026104"/>
    </source>
</evidence>
<evidence type="ECO:0000256" key="6">
    <source>
        <dbReference type="ARBA" id="ARBA00022723"/>
    </source>
</evidence>
<dbReference type="Pfam" id="PF01764">
    <property type="entry name" value="Lipase_3"/>
    <property type="match status" value="1"/>
</dbReference>
<keyword evidence="15" id="KW-0175">Coiled coil</keyword>
<keyword evidence="16" id="KW-0732">Signal</keyword>
<feature type="domain" description="Fungal lipase-type" evidence="17">
    <location>
        <begin position="370"/>
        <end position="501"/>
    </location>
</feature>
<evidence type="ECO:0000256" key="8">
    <source>
        <dbReference type="ARBA" id="ARBA00022837"/>
    </source>
</evidence>
<comment type="catalytic activity">
    <reaction evidence="13">
        <text>a 1,2-diacyl-sn-glycerol + H2O = a 2-acylglycerol + a fatty acid + H(+)</text>
        <dbReference type="Rhea" id="RHEA:33275"/>
        <dbReference type="ChEBI" id="CHEBI:15377"/>
        <dbReference type="ChEBI" id="CHEBI:15378"/>
        <dbReference type="ChEBI" id="CHEBI:17389"/>
        <dbReference type="ChEBI" id="CHEBI:17815"/>
        <dbReference type="ChEBI" id="CHEBI:28868"/>
        <dbReference type="EC" id="3.1.1.116"/>
    </reaction>
    <physiologicalReaction direction="left-to-right" evidence="13">
        <dbReference type="Rhea" id="RHEA:33276"/>
    </physiologicalReaction>
</comment>
<evidence type="ECO:0000256" key="3">
    <source>
        <dbReference type="ARBA" id="ARBA00022475"/>
    </source>
</evidence>
<evidence type="ECO:0000259" key="17">
    <source>
        <dbReference type="Pfam" id="PF01764"/>
    </source>
</evidence>
<dbReference type="CDD" id="cd00519">
    <property type="entry name" value="Lipase_3"/>
    <property type="match status" value="1"/>
</dbReference>
<keyword evidence="4" id="KW-0597">Phosphoprotein</keyword>
<accession>A0A1Z5K2T6</accession>
<organism evidence="18 19">
    <name type="scientific">Fistulifera solaris</name>
    <name type="common">Oleaginous diatom</name>
    <dbReference type="NCBI Taxonomy" id="1519565"/>
    <lineage>
        <taxon>Eukaryota</taxon>
        <taxon>Sar</taxon>
        <taxon>Stramenopiles</taxon>
        <taxon>Ochrophyta</taxon>
        <taxon>Bacillariophyta</taxon>
        <taxon>Bacillariophyceae</taxon>
        <taxon>Bacillariophycidae</taxon>
        <taxon>Naviculales</taxon>
        <taxon>Naviculaceae</taxon>
        <taxon>Fistulifera</taxon>
    </lineage>
</organism>
<evidence type="ECO:0000256" key="15">
    <source>
        <dbReference type="SAM" id="Coils"/>
    </source>
</evidence>
<evidence type="ECO:0000256" key="16">
    <source>
        <dbReference type="SAM" id="SignalP"/>
    </source>
</evidence>
<evidence type="ECO:0000256" key="1">
    <source>
        <dbReference type="ARBA" id="ARBA00001913"/>
    </source>
</evidence>
<proteinExistence type="predicted"/>
<dbReference type="PANTHER" id="PTHR45792:SF8">
    <property type="entry name" value="DIACYLGLYCEROL LIPASE-ALPHA"/>
    <property type="match status" value="1"/>
</dbReference>
<dbReference type="GO" id="GO:0005886">
    <property type="term" value="C:plasma membrane"/>
    <property type="evidence" value="ECO:0007669"/>
    <property type="project" value="UniProtKB-SubCell"/>
</dbReference>
<sequence>MWSKASSYSFLRVRKIWLFFLLLHNGNARDQTVMNIQADGTVLECTALKNDEERCIVVMNPVLKNEENDIKDDLEEEKEEEEQALEKKKLEGMDLIALLDKPEAKRQIKRALDLGEQVDLSAIVSSTLSHSVAKLGQPSLSQAKPMVALTEDNDKNELSGVELLMTAALRDAAQQASGDPSQYVHPEQIKIFLQVAKAISRSNDPGLDTESSLQHLITIAEPDHPIEGERIGLSEIVREKQILQDTLKHLLGQLGLQYLNPLQVHYYMIDEEIRKDPIWKRHLHHYLPSVPKEKVLRMTDALYLSQLAYSNNCTLIESLVAGEFQIDPIGHKGLWTLRNCSADAKLFQPAHFMMVQQPLPNGSVPLKVALIIRGTHQPADFFTDGALNAVPYRGGFVHEGVWNSAQWIRETYEDDLKMLLQHHRSNQKNDKLPLRLHLIGHSLGGAAASVAAIEFNDVPGFEAFAVGFGSPSSLSPKLSRTMRNRITTVVNDADCVPRMSARSIVSAWIQVLQFNFTDLCLNDLNRMMPIIKSKYAIFGPLTDTMLNFWRSKMEDQIRKEAIKQLSRTQKALVNASIDQYELLIPIGDCVHFYRDGTSWQSVYIDCLQFQEIEVVPHMIDDHSVSGGYYPGMLGYLRKLEKNLNFRPLHEADKLSV</sequence>
<feature type="coiled-coil region" evidence="15">
    <location>
        <begin position="60"/>
        <end position="91"/>
    </location>
</feature>
<keyword evidence="12" id="KW-0472">Membrane</keyword>
<keyword evidence="19" id="KW-1185">Reference proteome</keyword>
<evidence type="ECO:0000313" key="19">
    <source>
        <dbReference type="Proteomes" id="UP000198406"/>
    </source>
</evidence>
<comment type="subcellular location">
    <subcellularLocation>
        <location evidence="2">Cell membrane</location>
        <topology evidence="2">Multi-pass membrane protein</topology>
    </subcellularLocation>
</comment>
<keyword evidence="9" id="KW-0442">Lipid degradation</keyword>
<protein>
    <recommendedName>
        <fullName evidence="14">sn-1-specific diacylglycerol lipase</fullName>
        <ecNumber evidence="14">3.1.1.116</ecNumber>
    </recommendedName>
</protein>
<dbReference type="InParanoid" id="A0A1Z5K2T6"/>
<dbReference type="InterPro" id="IPR002921">
    <property type="entry name" value="Fungal_lipase-type"/>
</dbReference>
<dbReference type="PANTHER" id="PTHR45792">
    <property type="entry name" value="DIACYLGLYCEROL LIPASE HOMOLOG-RELATED"/>
    <property type="match status" value="1"/>
</dbReference>
<reference evidence="18 19" key="1">
    <citation type="journal article" date="2015" name="Plant Cell">
        <title>Oil accumulation by the oleaginous diatom Fistulifera solaris as revealed by the genome and transcriptome.</title>
        <authorList>
            <person name="Tanaka T."/>
            <person name="Maeda Y."/>
            <person name="Veluchamy A."/>
            <person name="Tanaka M."/>
            <person name="Abida H."/>
            <person name="Marechal E."/>
            <person name="Bowler C."/>
            <person name="Muto M."/>
            <person name="Sunaga Y."/>
            <person name="Tanaka M."/>
            <person name="Yoshino T."/>
            <person name="Taniguchi T."/>
            <person name="Fukuda Y."/>
            <person name="Nemoto M."/>
            <person name="Matsumoto M."/>
            <person name="Wong P.S."/>
            <person name="Aburatani S."/>
            <person name="Fujibuchi W."/>
        </authorList>
    </citation>
    <scope>NUCLEOTIDE SEQUENCE [LARGE SCALE GENOMIC DNA]</scope>
    <source>
        <strain evidence="18 19">JPCC DA0580</strain>
    </source>
</reference>
<gene>
    <name evidence="18" type="ORF">FisN_22Hh040</name>
</gene>
<evidence type="ECO:0000313" key="18">
    <source>
        <dbReference type="EMBL" id="GAX20472.1"/>
    </source>
</evidence>
<dbReference type="GO" id="GO:0016298">
    <property type="term" value="F:lipase activity"/>
    <property type="evidence" value="ECO:0007669"/>
    <property type="project" value="TreeGrafter"/>
</dbReference>
<dbReference type="SUPFAM" id="SSF53474">
    <property type="entry name" value="alpha/beta-Hydrolases"/>
    <property type="match status" value="1"/>
</dbReference>
<feature type="signal peptide" evidence="16">
    <location>
        <begin position="1"/>
        <end position="28"/>
    </location>
</feature>
<evidence type="ECO:0000256" key="11">
    <source>
        <dbReference type="ARBA" id="ARBA00023098"/>
    </source>
</evidence>
<dbReference type="InterPro" id="IPR052214">
    <property type="entry name" value="DAG_Lipase-Related"/>
</dbReference>
<keyword evidence="3" id="KW-1003">Cell membrane</keyword>
<name>A0A1Z5K2T6_FISSO</name>
<evidence type="ECO:0000256" key="10">
    <source>
        <dbReference type="ARBA" id="ARBA00022989"/>
    </source>
</evidence>
<dbReference type="AlphaFoldDB" id="A0A1Z5K2T6"/>
<comment type="cofactor">
    <cofactor evidence="1">
        <name>Ca(2+)</name>
        <dbReference type="ChEBI" id="CHEBI:29108"/>
    </cofactor>
</comment>
<keyword evidence="8" id="KW-0106">Calcium</keyword>
<dbReference type="GO" id="GO:0016042">
    <property type="term" value="P:lipid catabolic process"/>
    <property type="evidence" value="ECO:0007669"/>
    <property type="project" value="UniProtKB-KW"/>
</dbReference>
<dbReference type="EC" id="3.1.1.116" evidence="14"/>
<evidence type="ECO:0000256" key="5">
    <source>
        <dbReference type="ARBA" id="ARBA00022692"/>
    </source>
</evidence>
<dbReference type="OrthoDB" id="45753at2759"/>
<keyword evidence="11" id="KW-0443">Lipid metabolism</keyword>